<dbReference type="AlphaFoldDB" id="A0AAD9MP50"/>
<organism evidence="3 4">
    <name type="scientific">Paralvinella palmiformis</name>
    <dbReference type="NCBI Taxonomy" id="53620"/>
    <lineage>
        <taxon>Eukaryota</taxon>
        <taxon>Metazoa</taxon>
        <taxon>Spiralia</taxon>
        <taxon>Lophotrochozoa</taxon>
        <taxon>Annelida</taxon>
        <taxon>Polychaeta</taxon>
        <taxon>Sedentaria</taxon>
        <taxon>Canalipalpata</taxon>
        <taxon>Terebellida</taxon>
        <taxon>Terebelliformia</taxon>
        <taxon>Alvinellidae</taxon>
        <taxon>Paralvinella</taxon>
    </lineage>
</organism>
<dbReference type="Proteomes" id="UP001208570">
    <property type="component" value="Unassembled WGS sequence"/>
</dbReference>
<dbReference type="InterPro" id="IPR000242">
    <property type="entry name" value="PTP_cat"/>
</dbReference>
<dbReference type="PROSITE" id="PS00383">
    <property type="entry name" value="TYR_PHOSPHATASE_1"/>
    <property type="match status" value="1"/>
</dbReference>
<reference evidence="3" key="1">
    <citation type="journal article" date="2023" name="Mol. Biol. Evol.">
        <title>Third-Generation Sequencing Reveals the Adaptive Role of the Epigenome in Three Deep-Sea Polychaetes.</title>
        <authorList>
            <person name="Perez M."/>
            <person name="Aroh O."/>
            <person name="Sun Y."/>
            <person name="Lan Y."/>
            <person name="Juniper S.K."/>
            <person name="Young C.R."/>
            <person name="Angers B."/>
            <person name="Qian P.Y."/>
        </authorList>
    </citation>
    <scope>NUCLEOTIDE SEQUENCE</scope>
    <source>
        <strain evidence="3">P08H-3</strain>
    </source>
</reference>
<evidence type="ECO:0000313" key="4">
    <source>
        <dbReference type="Proteomes" id="UP001208570"/>
    </source>
</evidence>
<dbReference type="GO" id="GO:0004725">
    <property type="term" value="F:protein tyrosine phosphatase activity"/>
    <property type="evidence" value="ECO:0007669"/>
    <property type="project" value="InterPro"/>
</dbReference>
<gene>
    <name evidence="3" type="ORF">LSH36_1206g00003</name>
</gene>
<dbReference type="InterPro" id="IPR050348">
    <property type="entry name" value="Protein-Tyr_Phosphatase"/>
</dbReference>
<dbReference type="PANTHER" id="PTHR19134:SF449">
    <property type="entry name" value="TYROSINE-PROTEIN PHOSPHATASE 1"/>
    <property type="match status" value="1"/>
</dbReference>
<proteinExistence type="predicted"/>
<dbReference type="InterPro" id="IPR000387">
    <property type="entry name" value="Tyr_Pase_dom"/>
</dbReference>
<feature type="domain" description="Tyrosine specific protein phosphatases" evidence="2">
    <location>
        <begin position="35"/>
        <end position="117"/>
    </location>
</feature>
<dbReference type="InterPro" id="IPR003595">
    <property type="entry name" value="Tyr_Pase_cat"/>
</dbReference>
<dbReference type="Gene3D" id="3.90.190.10">
    <property type="entry name" value="Protein tyrosine phosphatase superfamily"/>
    <property type="match status" value="1"/>
</dbReference>
<dbReference type="InterPro" id="IPR029021">
    <property type="entry name" value="Prot-tyrosine_phosphatase-like"/>
</dbReference>
<dbReference type="SUPFAM" id="SSF52799">
    <property type="entry name" value="(Phosphotyrosine protein) phosphatases II"/>
    <property type="match status" value="1"/>
</dbReference>
<keyword evidence="4" id="KW-1185">Reference proteome</keyword>
<dbReference type="PANTHER" id="PTHR19134">
    <property type="entry name" value="RECEPTOR-TYPE TYROSINE-PROTEIN PHOSPHATASE"/>
    <property type="match status" value="1"/>
</dbReference>
<dbReference type="Pfam" id="PF00102">
    <property type="entry name" value="Y_phosphatase"/>
    <property type="match status" value="1"/>
</dbReference>
<feature type="domain" description="Tyrosine-protein phosphatase" evidence="1">
    <location>
        <begin position="1"/>
        <end position="126"/>
    </location>
</feature>
<name>A0AAD9MP50_9ANNE</name>
<dbReference type="SMART" id="SM00404">
    <property type="entry name" value="PTPc_motif"/>
    <property type="match status" value="1"/>
</dbReference>
<evidence type="ECO:0000313" key="3">
    <source>
        <dbReference type="EMBL" id="KAK2140902.1"/>
    </source>
</evidence>
<protein>
    <submittedName>
        <fullName evidence="3">Uncharacterized protein</fullName>
    </submittedName>
</protein>
<accession>A0AAD9MP50</accession>
<dbReference type="EMBL" id="JAODUP010001206">
    <property type="protein sequence ID" value="KAK2140902.1"/>
    <property type="molecule type" value="Genomic_DNA"/>
</dbReference>
<evidence type="ECO:0000259" key="1">
    <source>
        <dbReference type="PROSITE" id="PS50055"/>
    </source>
</evidence>
<dbReference type="InterPro" id="IPR016130">
    <property type="entry name" value="Tyr_Pase_AS"/>
</dbReference>
<evidence type="ECO:0000259" key="2">
    <source>
        <dbReference type="PROSITE" id="PS50056"/>
    </source>
</evidence>
<sequence>MKTEGQLSSSGPVNVRHLQLLNFGPNKDVFPPDKASFLSLIEEMHNWQEQQKDSQNHKINDKMIIHCMDGVTRSGLFCGASHIIQQINLNQEVDPFMAARYVSIRRQQFFQTQEEYNFLFNIGLEYMSRNHDYVEVE</sequence>
<dbReference type="PROSITE" id="PS50055">
    <property type="entry name" value="TYR_PHOSPHATASE_PTP"/>
    <property type="match status" value="1"/>
</dbReference>
<dbReference type="PROSITE" id="PS50056">
    <property type="entry name" value="TYR_PHOSPHATASE_2"/>
    <property type="match status" value="1"/>
</dbReference>
<comment type="caution">
    <text evidence="3">The sequence shown here is derived from an EMBL/GenBank/DDBJ whole genome shotgun (WGS) entry which is preliminary data.</text>
</comment>